<name>A0ABU1BPI6_9BURK</name>
<evidence type="ECO:0000256" key="1">
    <source>
        <dbReference type="ARBA" id="ARBA00010062"/>
    </source>
</evidence>
<dbReference type="SUPFAM" id="SSF53822">
    <property type="entry name" value="Periplasmic binding protein-like I"/>
    <property type="match status" value="1"/>
</dbReference>
<evidence type="ECO:0000256" key="3">
    <source>
        <dbReference type="SAM" id="SignalP"/>
    </source>
</evidence>
<comment type="caution">
    <text evidence="5">The sequence shown here is derived from an EMBL/GenBank/DDBJ whole genome shotgun (WGS) entry which is preliminary data.</text>
</comment>
<gene>
    <name evidence="5" type="ORF">Q8A64_10840</name>
</gene>
<dbReference type="PANTHER" id="PTHR47235:SF1">
    <property type="entry name" value="BLR6548 PROTEIN"/>
    <property type="match status" value="1"/>
</dbReference>
<comment type="similarity">
    <text evidence="1">Belongs to the leucine-binding protein family.</text>
</comment>
<dbReference type="EMBL" id="JAUYVH010000006">
    <property type="protein sequence ID" value="MDQ9170906.1"/>
    <property type="molecule type" value="Genomic_DNA"/>
</dbReference>
<organism evidence="5 6">
    <name type="scientific">Keguizhuia sedimenti</name>
    <dbReference type="NCBI Taxonomy" id="3064264"/>
    <lineage>
        <taxon>Bacteria</taxon>
        <taxon>Pseudomonadati</taxon>
        <taxon>Pseudomonadota</taxon>
        <taxon>Betaproteobacteria</taxon>
        <taxon>Burkholderiales</taxon>
        <taxon>Oxalobacteraceae</taxon>
        <taxon>Keguizhuia</taxon>
    </lineage>
</organism>
<dbReference type="PANTHER" id="PTHR47235">
    <property type="entry name" value="BLR6548 PROTEIN"/>
    <property type="match status" value="1"/>
</dbReference>
<evidence type="ECO:0000259" key="4">
    <source>
        <dbReference type="Pfam" id="PF13458"/>
    </source>
</evidence>
<accession>A0ABU1BPI6</accession>
<protein>
    <submittedName>
        <fullName evidence="5">ABC transporter substrate-binding protein</fullName>
    </submittedName>
</protein>
<proteinExistence type="inferred from homology"/>
<dbReference type="InterPro" id="IPR028081">
    <property type="entry name" value="Leu-bd"/>
</dbReference>
<evidence type="ECO:0000256" key="2">
    <source>
        <dbReference type="ARBA" id="ARBA00022729"/>
    </source>
</evidence>
<dbReference type="InterPro" id="IPR028082">
    <property type="entry name" value="Peripla_BP_I"/>
</dbReference>
<evidence type="ECO:0000313" key="5">
    <source>
        <dbReference type="EMBL" id="MDQ9170906.1"/>
    </source>
</evidence>
<keyword evidence="2 3" id="KW-0732">Signal</keyword>
<reference evidence="5 6" key="1">
    <citation type="submission" date="2023-08" db="EMBL/GenBank/DDBJ databases">
        <title>Oxalobacteraceae gen .nov., isolated from river sludge outside the plant.</title>
        <authorList>
            <person name="Zhao S.Y."/>
        </authorList>
    </citation>
    <scope>NUCLEOTIDE SEQUENCE [LARGE SCALE GENOMIC DNA]</scope>
    <source>
        <strain evidence="5 6">R-40</strain>
    </source>
</reference>
<evidence type="ECO:0000313" key="6">
    <source>
        <dbReference type="Proteomes" id="UP001225596"/>
    </source>
</evidence>
<dbReference type="Pfam" id="PF13458">
    <property type="entry name" value="Peripla_BP_6"/>
    <property type="match status" value="1"/>
</dbReference>
<feature type="signal peptide" evidence="3">
    <location>
        <begin position="1"/>
        <end position="24"/>
    </location>
</feature>
<dbReference type="RefSeq" id="WP_338436844.1">
    <property type="nucleotide sequence ID" value="NZ_JAUYVH010000006.1"/>
</dbReference>
<dbReference type="Gene3D" id="3.40.50.2300">
    <property type="match status" value="2"/>
</dbReference>
<keyword evidence="6" id="KW-1185">Reference proteome</keyword>
<feature type="chain" id="PRO_5046549891" evidence="3">
    <location>
        <begin position="25"/>
        <end position="373"/>
    </location>
</feature>
<dbReference type="Proteomes" id="UP001225596">
    <property type="component" value="Unassembled WGS sequence"/>
</dbReference>
<sequence>MTRIARTFRGILMLLVSAPLFAGAADRIIIGQAIDLSGPNAAIGRDYVAGIKTYFDAVNSKGGISGRRIQYIVRDDQGKPELSARLSTELIAAENVDFLLGSVGMNSTNAILNTQAFRRSNLVLFAPLATENLTDNTQVMMWRPQFQDEMRYLYSYFSKVGIKNVGLVMQDASSHEQSLQRISAEMQARDLNVVGIAHIGANGERSASEAARLAAAKPGLVLVFADSIAGGLFLKEFRTHASQTFVAGTSLTNLETLREIAGPKAVEWTVFSQVVPNPNTYSSGIQAEHIAMMRKYRDESVSALTLEGFAVAKALVHIIEKAKNYRSAIREFRANKNAEIDLGGLSIVNSEKMPHLSSYLDVALFRKGTRLVY</sequence>
<feature type="domain" description="Leucine-binding protein" evidence="4">
    <location>
        <begin position="29"/>
        <end position="324"/>
    </location>
</feature>